<protein>
    <submittedName>
        <fullName evidence="2">Uncharacterized protein</fullName>
    </submittedName>
</protein>
<organism evidence="2 3">
    <name type="scientific">Clohesyomyces aquaticus</name>
    <dbReference type="NCBI Taxonomy" id="1231657"/>
    <lineage>
        <taxon>Eukaryota</taxon>
        <taxon>Fungi</taxon>
        <taxon>Dikarya</taxon>
        <taxon>Ascomycota</taxon>
        <taxon>Pezizomycotina</taxon>
        <taxon>Dothideomycetes</taxon>
        <taxon>Pleosporomycetidae</taxon>
        <taxon>Pleosporales</taxon>
        <taxon>Lindgomycetaceae</taxon>
        <taxon>Clohesyomyces</taxon>
    </lineage>
</organism>
<proteinExistence type="predicted"/>
<dbReference type="AlphaFoldDB" id="A0A1Y1ZBP0"/>
<accession>A0A1Y1ZBP0</accession>
<gene>
    <name evidence="2" type="ORF">BCR34DRAFT_603817</name>
</gene>
<dbReference type="EMBL" id="MCFA01000107">
    <property type="protein sequence ID" value="ORY07669.1"/>
    <property type="molecule type" value="Genomic_DNA"/>
</dbReference>
<name>A0A1Y1ZBP0_9PLEO</name>
<evidence type="ECO:0000313" key="3">
    <source>
        <dbReference type="Proteomes" id="UP000193144"/>
    </source>
</evidence>
<sequence>MTWSWTWKRTPHPSSTPAIPKHAHPYNLPVHFPNLASQSGPSAPQYLFVPVLQPPNPVYTTIGLSLSTSQTLHSRILNPTGAFYWHRENSVNPSTPFPFLLVSQYESRISKLWDFLRETGVGSAQEWVSREWSPSLGPYKQMCETKTMVELVDGYIVEWFPGLKGRSREIEWPVRSLDLKNGGEEPESLRENWWGMVREGMMVGILGYSVVGMGEEAVQDQEVTGE</sequence>
<reference evidence="2 3" key="1">
    <citation type="submission" date="2016-07" db="EMBL/GenBank/DDBJ databases">
        <title>Pervasive Adenine N6-methylation of Active Genes in Fungi.</title>
        <authorList>
            <consortium name="DOE Joint Genome Institute"/>
            <person name="Mondo S.J."/>
            <person name="Dannebaum R.O."/>
            <person name="Kuo R.C."/>
            <person name="Labutti K."/>
            <person name="Haridas S."/>
            <person name="Kuo A."/>
            <person name="Salamov A."/>
            <person name="Ahrendt S.R."/>
            <person name="Lipzen A."/>
            <person name="Sullivan W."/>
            <person name="Andreopoulos W.B."/>
            <person name="Clum A."/>
            <person name="Lindquist E."/>
            <person name="Daum C."/>
            <person name="Ramamoorthy G.K."/>
            <person name="Gryganskyi A."/>
            <person name="Culley D."/>
            <person name="Magnuson J.K."/>
            <person name="James T.Y."/>
            <person name="O'Malley M.A."/>
            <person name="Stajich J.E."/>
            <person name="Spatafora J.W."/>
            <person name="Visel A."/>
            <person name="Grigoriev I.V."/>
        </authorList>
    </citation>
    <scope>NUCLEOTIDE SEQUENCE [LARGE SCALE GENOMIC DNA]</scope>
    <source>
        <strain evidence="2 3">CBS 115471</strain>
    </source>
</reference>
<evidence type="ECO:0000313" key="2">
    <source>
        <dbReference type="EMBL" id="ORY07669.1"/>
    </source>
</evidence>
<feature type="compositionally biased region" description="Polar residues" evidence="1">
    <location>
        <begin position="1"/>
        <end position="17"/>
    </location>
</feature>
<keyword evidence="3" id="KW-1185">Reference proteome</keyword>
<dbReference type="Proteomes" id="UP000193144">
    <property type="component" value="Unassembled WGS sequence"/>
</dbReference>
<comment type="caution">
    <text evidence="2">The sequence shown here is derived from an EMBL/GenBank/DDBJ whole genome shotgun (WGS) entry which is preliminary data.</text>
</comment>
<feature type="region of interest" description="Disordered" evidence="1">
    <location>
        <begin position="1"/>
        <end position="20"/>
    </location>
</feature>
<evidence type="ECO:0000256" key="1">
    <source>
        <dbReference type="SAM" id="MobiDB-lite"/>
    </source>
</evidence>